<evidence type="ECO:0000256" key="2">
    <source>
        <dbReference type="ARBA" id="ARBA00022643"/>
    </source>
</evidence>
<gene>
    <name evidence="7" type="ORF">EI547_17935</name>
</gene>
<keyword evidence="8" id="KW-1185">Reference proteome</keyword>
<evidence type="ECO:0000259" key="6">
    <source>
        <dbReference type="Pfam" id="PF00296"/>
    </source>
</evidence>
<accession>A0ABR9G382</accession>
<dbReference type="PIRSF" id="PIRSF000337">
    <property type="entry name" value="NTA_MOA"/>
    <property type="match status" value="1"/>
</dbReference>
<dbReference type="RefSeq" id="WP_192539742.1">
    <property type="nucleotide sequence ID" value="NZ_JABUZA010000032.1"/>
</dbReference>
<dbReference type="InterPro" id="IPR036661">
    <property type="entry name" value="Luciferase-like_sf"/>
</dbReference>
<dbReference type="InterPro" id="IPR016215">
    <property type="entry name" value="NTA_MOA"/>
</dbReference>
<keyword evidence="3 7" id="KW-0560">Oxidoreductase</keyword>
<keyword evidence="1" id="KW-0285">Flavoprotein</keyword>
<evidence type="ECO:0000313" key="7">
    <source>
        <dbReference type="EMBL" id="MBE0465313.1"/>
    </source>
</evidence>
<comment type="caution">
    <text evidence="7">The sequence shown here is derived from an EMBL/GenBank/DDBJ whole genome shotgun (WGS) entry which is preliminary data.</text>
</comment>
<dbReference type="PANTHER" id="PTHR30011:SF16">
    <property type="entry name" value="C2H2 FINGER DOMAIN TRANSCRIPTION FACTOR (EUROFUNG)-RELATED"/>
    <property type="match status" value="1"/>
</dbReference>
<dbReference type="InterPro" id="IPR011251">
    <property type="entry name" value="Luciferase-like_dom"/>
</dbReference>
<keyword evidence="2" id="KW-0288">FMN</keyword>
<reference evidence="7 8" key="1">
    <citation type="submission" date="2020-07" db="EMBL/GenBank/DDBJ databases">
        <title>Halophilic bacteria isolated from french cheeses.</title>
        <authorList>
            <person name="Kothe C.I."/>
            <person name="Farah-Kraiem B."/>
            <person name="Renault P."/>
            <person name="Dridi B."/>
        </authorList>
    </citation>
    <scope>NUCLEOTIDE SEQUENCE [LARGE SCALE GENOMIC DNA]</scope>
    <source>
        <strain evidence="7 8">FME20</strain>
    </source>
</reference>
<keyword evidence="4 7" id="KW-0503">Monooxygenase</keyword>
<name>A0ABR9G382_9GAMM</name>
<feature type="domain" description="Luciferase-like" evidence="6">
    <location>
        <begin position="23"/>
        <end position="280"/>
    </location>
</feature>
<evidence type="ECO:0000256" key="4">
    <source>
        <dbReference type="ARBA" id="ARBA00023033"/>
    </source>
</evidence>
<dbReference type="GO" id="GO:0004497">
    <property type="term" value="F:monooxygenase activity"/>
    <property type="evidence" value="ECO:0007669"/>
    <property type="project" value="UniProtKB-KW"/>
</dbReference>
<evidence type="ECO:0000313" key="8">
    <source>
        <dbReference type="Proteomes" id="UP001645038"/>
    </source>
</evidence>
<sequence length="431" mass="48173">MSHPNRQLHFNSCIDHLDLAWRIAGDMPSRLFDMRQLEERAQLAEKGLMDAMFIADFYTYRPGFSLEPIALLSALSTVTRHIGLIASVSTTYNEPYNLARMFAGLDRLSNGRAGWNMVTTAIGTVAANYSRDEHLEHDTRYERAHEVIEVVTALWDSLDEDALSCTPEGMLHASPGNVPALDHRGKWFEVQGPLDIPRPIQGSPVRMQAGSSQAGRDFGARWAEVIFTAQPVLSIAQEFYADIRRRMAAFGRTPDQLNILPGLMPIVAKTRTEAEALLAARQGAGENAGARMKEMVGIDLSQLPPDEPIPLDLLPEQGFTNGMRGRSDLYLDMIRKHRLTPRQVLQQGAHLAFAGTPLETADLISEWFTGFACDGFTLMWPSLEANILFVEEVVPILQRRGFYRTRYAGTTLRDHFGLARPDNRRFAAKGH</sequence>
<dbReference type="CDD" id="cd01095">
    <property type="entry name" value="Nitrilotriacetate_monoxgenase"/>
    <property type="match status" value="1"/>
</dbReference>
<proteinExistence type="inferred from homology"/>
<dbReference type="Pfam" id="PF00296">
    <property type="entry name" value="Bac_luciferase"/>
    <property type="match status" value="1"/>
</dbReference>
<organism evidence="7 8">
    <name type="scientific">Halomonas colorata</name>
    <dbReference type="NCBI Taxonomy" id="2742615"/>
    <lineage>
        <taxon>Bacteria</taxon>
        <taxon>Pseudomonadati</taxon>
        <taxon>Pseudomonadota</taxon>
        <taxon>Gammaproteobacteria</taxon>
        <taxon>Oceanospirillales</taxon>
        <taxon>Halomonadaceae</taxon>
        <taxon>Halomonas</taxon>
    </lineage>
</organism>
<dbReference type="EMBL" id="RRZB01000075">
    <property type="protein sequence ID" value="MBE0465313.1"/>
    <property type="molecule type" value="Genomic_DNA"/>
</dbReference>
<dbReference type="InterPro" id="IPR051260">
    <property type="entry name" value="Diverse_substr_monoxygenases"/>
</dbReference>
<dbReference type="EC" id="1.14.-.-" evidence="7"/>
<protein>
    <submittedName>
        <fullName evidence="7">NtaA/DmoA family FMN-dependent monooxygenase</fullName>
        <ecNumber evidence="7">1.14.-.-</ecNumber>
    </submittedName>
</protein>
<comment type="similarity">
    <text evidence="5">Belongs to the NtaA/SnaA/DszA monooxygenase family.</text>
</comment>
<dbReference type="NCBIfam" id="TIGR03860">
    <property type="entry name" value="FMN_nitrolo"/>
    <property type="match status" value="1"/>
</dbReference>
<dbReference type="SUPFAM" id="SSF51679">
    <property type="entry name" value="Bacterial luciferase-like"/>
    <property type="match status" value="1"/>
</dbReference>
<evidence type="ECO:0000256" key="3">
    <source>
        <dbReference type="ARBA" id="ARBA00023002"/>
    </source>
</evidence>
<dbReference type="PANTHER" id="PTHR30011">
    <property type="entry name" value="ALKANESULFONATE MONOOXYGENASE-RELATED"/>
    <property type="match status" value="1"/>
</dbReference>
<evidence type="ECO:0000256" key="5">
    <source>
        <dbReference type="ARBA" id="ARBA00033748"/>
    </source>
</evidence>
<dbReference type="Proteomes" id="UP001645038">
    <property type="component" value="Unassembled WGS sequence"/>
</dbReference>
<evidence type="ECO:0000256" key="1">
    <source>
        <dbReference type="ARBA" id="ARBA00022630"/>
    </source>
</evidence>
<dbReference type="Gene3D" id="3.20.20.30">
    <property type="entry name" value="Luciferase-like domain"/>
    <property type="match status" value="1"/>
</dbReference>